<evidence type="ECO:0000256" key="1">
    <source>
        <dbReference type="PROSITE-ProRule" id="PRU00122"/>
    </source>
</evidence>
<name>R7V8D1_CAPTE</name>
<proteinExistence type="predicted"/>
<dbReference type="EnsemblMetazoa" id="CapteT90339">
    <property type="protein sequence ID" value="CapteP90339"/>
    <property type="gene ID" value="CapteG90339"/>
</dbReference>
<dbReference type="InterPro" id="IPR001791">
    <property type="entry name" value="Laminin_G"/>
</dbReference>
<dbReference type="GO" id="GO:0016020">
    <property type="term" value="C:membrane"/>
    <property type="evidence" value="ECO:0007669"/>
    <property type="project" value="UniProtKB-SubCell"/>
</dbReference>
<reference evidence="5" key="1">
    <citation type="submission" date="2012-12" db="EMBL/GenBank/DDBJ databases">
        <authorList>
            <person name="Hellsten U."/>
            <person name="Grimwood J."/>
            <person name="Chapman J.A."/>
            <person name="Shapiro H."/>
            <person name="Aerts A."/>
            <person name="Otillar R.P."/>
            <person name="Terry A.Y."/>
            <person name="Boore J.L."/>
            <person name="Simakov O."/>
            <person name="Marletaz F."/>
            <person name="Cho S.-J."/>
            <person name="Edsinger-Gonzales E."/>
            <person name="Havlak P."/>
            <person name="Kuo D.-H."/>
            <person name="Larsson T."/>
            <person name="Lv J."/>
            <person name="Arendt D."/>
            <person name="Savage R."/>
            <person name="Osoegawa K."/>
            <person name="de Jong P."/>
            <person name="Lindberg D.R."/>
            <person name="Seaver E.C."/>
            <person name="Weisblat D.A."/>
            <person name="Putnam N.H."/>
            <person name="Grigoriev I.V."/>
            <person name="Rokhsar D.S."/>
        </authorList>
    </citation>
    <scope>NUCLEOTIDE SEQUENCE</scope>
    <source>
        <strain evidence="5">I ESC-2004</strain>
    </source>
</reference>
<dbReference type="SUPFAM" id="SSF49899">
    <property type="entry name" value="Concanavalin A-like lectins/glucanases"/>
    <property type="match status" value="1"/>
</dbReference>
<feature type="non-terminal residue" evidence="3">
    <location>
        <position position="1"/>
    </location>
</feature>
<dbReference type="PROSITE" id="PS50025">
    <property type="entry name" value="LAM_G_DOMAIN"/>
    <property type="match status" value="1"/>
</dbReference>
<dbReference type="AlphaFoldDB" id="R7V8D1"/>
<keyword evidence="1" id="KW-1015">Disulfide bond</keyword>
<keyword evidence="5" id="KW-1185">Reference proteome</keyword>
<evidence type="ECO:0000313" key="3">
    <source>
        <dbReference type="EMBL" id="ELU12611.1"/>
    </source>
</evidence>
<protein>
    <recommendedName>
        <fullName evidence="2">Laminin G domain-containing protein</fullName>
    </recommendedName>
</protein>
<reference evidence="4" key="3">
    <citation type="submission" date="2015-06" db="UniProtKB">
        <authorList>
            <consortium name="EnsemblMetazoa"/>
        </authorList>
    </citation>
    <scope>IDENTIFICATION</scope>
</reference>
<dbReference type="STRING" id="283909.R7V8D1"/>
<dbReference type="SMART" id="SM00282">
    <property type="entry name" value="LamG"/>
    <property type="match status" value="1"/>
</dbReference>
<dbReference type="InterPro" id="IPR013320">
    <property type="entry name" value="ConA-like_dom_sf"/>
</dbReference>
<dbReference type="OrthoDB" id="10055367at2759"/>
<organism evidence="3">
    <name type="scientific">Capitella teleta</name>
    <name type="common">Polychaete worm</name>
    <dbReference type="NCBI Taxonomy" id="283909"/>
    <lineage>
        <taxon>Eukaryota</taxon>
        <taxon>Metazoa</taxon>
        <taxon>Spiralia</taxon>
        <taxon>Lophotrochozoa</taxon>
        <taxon>Annelida</taxon>
        <taxon>Polychaeta</taxon>
        <taxon>Sedentaria</taxon>
        <taxon>Scolecida</taxon>
        <taxon>Capitellidae</taxon>
        <taxon>Capitella</taxon>
    </lineage>
</organism>
<evidence type="ECO:0000313" key="5">
    <source>
        <dbReference type="Proteomes" id="UP000014760"/>
    </source>
</evidence>
<accession>R7V8D1</accession>
<evidence type="ECO:0000313" key="4">
    <source>
        <dbReference type="EnsemblMetazoa" id="CapteP90339"/>
    </source>
</evidence>
<dbReference type="EMBL" id="AMQN01005350">
    <property type="status" value="NOT_ANNOTATED_CDS"/>
    <property type="molecule type" value="Genomic_DNA"/>
</dbReference>
<dbReference type="Proteomes" id="UP000014760">
    <property type="component" value="Unassembled WGS sequence"/>
</dbReference>
<gene>
    <name evidence="3" type="ORF">CAPTEDRAFT_90339</name>
</gene>
<dbReference type="EMBL" id="KB295796">
    <property type="protein sequence ID" value="ELU12611.1"/>
    <property type="molecule type" value="Genomic_DNA"/>
</dbReference>
<dbReference type="PANTHER" id="PTHR15036:SF85">
    <property type="entry name" value="SP2353, ISOFORM A"/>
    <property type="match status" value="1"/>
</dbReference>
<dbReference type="CDD" id="cd00110">
    <property type="entry name" value="LamG"/>
    <property type="match status" value="1"/>
</dbReference>
<dbReference type="OMA" id="TSEHEEN"/>
<reference evidence="3 5" key="2">
    <citation type="journal article" date="2013" name="Nature">
        <title>Insights into bilaterian evolution from three spiralian genomes.</title>
        <authorList>
            <person name="Simakov O."/>
            <person name="Marletaz F."/>
            <person name="Cho S.J."/>
            <person name="Edsinger-Gonzales E."/>
            <person name="Havlak P."/>
            <person name="Hellsten U."/>
            <person name="Kuo D.H."/>
            <person name="Larsson T."/>
            <person name="Lv J."/>
            <person name="Arendt D."/>
            <person name="Savage R."/>
            <person name="Osoegawa K."/>
            <person name="de Jong P."/>
            <person name="Grimwood J."/>
            <person name="Chapman J.A."/>
            <person name="Shapiro H."/>
            <person name="Aerts A."/>
            <person name="Otillar R.P."/>
            <person name="Terry A.Y."/>
            <person name="Boore J.L."/>
            <person name="Grigoriev I.V."/>
            <person name="Lindberg D.R."/>
            <person name="Seaver E.C."/>
            <person name="Weisblat D.A."/>
            <person name="Putnam N.H."/>
            <person name="Rokhsar D.S."/>
        </authorList>
    </citation>
    <scope>NUCLEOTIDE SEQUENCE</scope>
    <source>
        <strain evidence="3 5">I ESC-2004</strain>
    </source>
</reference>
<feature type="disulfide bond" evidence="1">
    <location>
        <begin position="120"/>
        <end position="147"/>
    </location>
</feature>
<feature type="domain" description="Laminin G" evidence="2">
    <location>
        <begin position="1"/>
        <end position="147"/>
    </location>
</feature>
<dbReference type="Gene3D" id="2.60.120.200">
    <property type="match status" value="1"/>
</dbReference>
<evidence type="ECO:0000259" key="2">
    <source>
        <dbReference type="PROSITE" id="PS50025"/>
    </source>
</evidence>
<dbReference type="Pfam" id="PF00054">
    <property type="entry name" value="Laminin_G_1"/>
    <property type="match status" value="1"/>
</dbReference>
<dbReference type="PANTHER" id="PTHR15036">
    <property type="entry name" value="PIKACHURIN-LIKE PROTEIN"/>
    <property type="match status" value="1"/>
</dbReference>
<dbReference type="HOGENOM" id="CLU_1754246_0_0_1"/>
<dbReference type="InterPro" id="IPR050372">
    <property type="entry name" value="Neurexin-related_CASP"/>
</dbReference>
<sequence length="149" mass="15932">TTADAGVLFWHGQGSEESGKGKDYLALVINDGRVTFTYELGSGPANITTPVKVNDGRSHTIVARRSGKYGSLEVDGFSFVEGESSGNLQMLNTKGNIYMGGLPDADLMTNGRFTSDFIGCIMDIFIQDTGPLDLGKEVISGSNVRRCEV</sequence>